<dbReference type="Proteomes" id="UP001054889">
    <property type="component" value="Unassembled WGS sequence"/>
</dbReference>
<proteinExistence type="predicted"/>
<sequence>MATLSAPLLRSHAHRRALFPPSPRRCPTAAAAISLLGFVACRPLSSRRLPNIAARSSSTAPPSAPETSQATDDAAAAQTVAAGEGKEEERVVLPTNESSEGLLRIRHTV</sequence>
<gene>
    <name evidence="2" type="primary">gb09578</name>
    <name evidence="2" type="ORF">PR202_gb09578</name>
</gene>
<feature type="compositionally biased region" description="Low complexity" evidence="1">
    <location>
        <begin position="53"/>
        <end position="82"/>
    </location>
</feature>
<comment type="caution">
    <text evidence="2">The sequence shown here is derived from an EMBL/GenBank/DDBJ whole genome shotgun (WGS) entry which is preliminary data.</text>
</comment>
<dbReference type="EMBL" id="BQKI01000075">
    <property type="protein sequence ID" value="GJN22048.1"/>
    <property type="molecule type" value="Genomic_DNA"/>
</dbReference>
<feature type="region of interest" description="Disordered" evidence="1">
    <location>
        <begin position="1"/>
        <end position="24"/>
    </location>
</feature>
<reference evidence="2" key="1">
    <citation type="journal article" date="2018" name="DNA Res.">
        <title>Multiple hybrid de novo genome assembly of finger millet, an orphan allotetraploid crop.</title>
        <authorList>
            <person name="Hatakeyama M."/>
            <person name="Aluri S."/>
            <person name="Balachadran M.T."/>
            <person name="Sivarajan S.R."/>
            <person name="Patrignani A."/>
            <person name="Gruter S."/>
            <person name="Poveda L."/>
            <person name="Shimizu-Inatsugi R."/>
            <person name="Baeten J."/>
            <person name="Francoijs K.J."/>
            <person name="Nataraja K.N."/>
            <person name="Reddy Y.A.N."/>
            <person name="Phadnis S."/>
            <person name="Ravikumar R.L."/>
            <person name="Schlapbach R."/>
            <person name="Sreeman S.M."/>
            <person name="Shimizu K.K."/>
        </authorList>
    </citation>
    <scope>NUCLEOTIDE SEQUENCE</scope>
</reference>
<organism evidence="2 3">
    <name type="scientific">Eleusine coracana subsp. coracana</name>
    <dbReference type="NCBI Taxonomy" id="191504"/>
    <lineage>
        <taxon>Eukaryota</taxon>
        <taxon>Viridiplantae</taxon>
        <taxon>Streptophyta</taxon>
        <taxon>Embryophyta</taxon>
        <taxon>Tracheophyta</taxon>
        <taxon>Spermatophyta</taxon>
        <taxon>Magnoliopsida</taxon>
        <taxon>Liliopsida</taxon>
        <taxon>Poales</taxon>
        <taxon>Poaceae</taxon>
        <taxon>PACMAD clade</taxon>
        <taxon>Chloridoideae</taxon>
        <taxon>Cynodonteae</taxon>
        <taxon>Eleusininae</taxon>
        <taxon>Eleusine</taxon>
    </lineage>
</organism>
<dbReference type="AlphaFoldDB" id="A0AAV5EFA8"/>
<name>A0AAV5EFA8_ELECO</name>
<reference evidence="2" key="2">
    <citation type="submission" date="2021-12" db="EMBL/GenBank/DDBJ databases">
        <title>Resequencing data analysis of finger millet.</title>
        <authorList>
            <person name="Hatakeyama M."/>
            <person name="Aluri S."/>
            <person name="Balachadran M.T."/>
            <person name="Sivarajan S.R."/>
            <person name="Poveda L."/>
            <person name="Shimizu-Inatsugi R."/>
            <person name="Schlapbach R."/>
            <person name="Sreeman S.M."/>
            <person name="Shimizu K.K."/>
        </authorList>
    </citation>
    <scope>NUCLEOTIDE SEQUENCE</scope>
</reference>
<accession>A0AAV5EFA8</accession>
<evidence type="ECO:0000256" key="1">
    <source>
        <dbReference type="SAM" id="MobiDB-lite"/>
    </source>
</evidence>
<evidence type="ECO:0000313" key="3">
    <source>
        <dbReference type="Proteomes" id="UP001054889"/>
    </source>
</evidence>
<evidence type="ECO:0000313" key="2">
    <source>
        <dbReference type="EMBL" id="GJN22048.1"/>
    </source>
</evidence>
<keyword evidence="3" id="KW-1185">Reference proteome</keyword>
<feature type="region of interest" description="Disordered" evidence="1">
    <location>
        <begin position="52"/>
        <end position="109"/>
    </location>
</feature>
<protein>
    <submittedName>
        <fullName evidence="2">Uncharacterized protein</fullName>
    </submittedName>
</protein>